<gene>
    <name evidence="1" type="ORF">BCR34DRAFT_40834</name>
</gene>
<name>A0A1Y2A669_9PLEO</name>
<dbReference type="AlphaFoldDB" id="A0A1Y2A669"/>
<dbReference type="EMBL" id="MCFA01000012">
    <property type="protein sequence ID" value="ORY17535.1"/>
    <property type="molecule type" value="Genomic_DNA"/>
</dbReference>
<reference evidence="1 2" key="1">
    <citation type="submission" date="2016-07" db="EMBL/GenBank/DDBJ databases">
        <title>Pervasive Adenine N6-methylation of Active Genes in Fungi.</title>
        <authorList>
            <consortium name="DOE Joint Genome Institute"/>
            <person name="Mondo S.J."/>
            <person name="Dannebaum R.O."/>
            <person name="Kuo R.C."/>
            <person name="Labutti K."/>
            <person name="Haridas S."/>
            <person name="Kuo A."/>
            <person name="Salamov A."/>
            <person name="Ahrendt S.R."/>
            <person name="Lipzen A."/>
            <person name="Sullivan W."/>
            <person name="Andreopoulos W.B."/>
            <person name="Clum A."/>
            <person name="Lindquist E."/>
            <person name="Daum C."/>
            <person name="Ramamoorthy G.K."/>
            <person name="Gryganskyi A."/>
            <person name="Culley D."/>
            <person name="Magnuson J.K."/>
            <person name="James T.Y."/>
            <person name="O'Malley M.A."/>
            <person name="Stajich J.E."/>
            <person name="Spatafora J.W."/>
            <person name="Visel A."/>
            <person name="Grigoriev I.V."/>
        </authorList>
    </citation>
    <scope>NUCLEOTIDE SEQUENCE [LARGE SCALE GENOMIC DNA]</scope>
    <source>
        <strain evidence="1 2">CBS 115471</strain>
    </source>
</reference>
<evidence type="ECO:0000313" key="2">
    <source>
        <dbReference type="Proteomes" id="UP000193144"/>
    </source>
</evidence>
<accession>A0A1Y2A669</accession>
<organism evidence="1 2">
    <name type="scientific">Clohesyomyces aquaticus</name>
    <dbReference type="NCBI Taxonomy" id="1231657"/>
    <lineage>
        <taxon>Eukaryota</taxon>
        <taxon>Fungi</taxon>
        <taxon>Dikarya</taxon>
        <taxon>Ascomycota</taxon>
        <taxon>Pezizomycotina</taxon>
        <taxon>Dothideomycetes</taxon>
        <taxon>Pleosporomycetidae</taxon>
        <taxon>Pleosporales</taxon>
        <taxon>Lindgomycetaceae</taxon>
        <taxon>Clohesyomyces</taxon>
    </lineage>
</organism>
<proteinExistence type="predicted"/>
<keyword evidence="2" id="KW-1185">Reference proteome</keyword>
<sequence>MKARNLQTHDRALGVERANCGPGAGKFDNDEIAGALLENLCRLAASGQAHPPRARHLPSISAGYNNRRRHGRLACCTGPWGLAPLLAVQGREPKLRMGDCASLKGPNPPLFLLPSPKRLLRSHPSFTTVIHYIYFARPLSGSAATTLLAPYIQSLHQPTVRNKQPNKQHSLPVTACRILRHETVNPTLSQS</sequence>
<evidence type="ECO:0000313" key="1">
    <source>
        <dbReference type="EMBL" id="ORY17535.1"/>
    </source>
</evidence>
<dbReference type="Proteomes" id="UP000193144">
    <property type="component" value="Unassembled WGS sequence"/>
</dbReference>
<comment type="caution">
    <text evidence="1">The sequence shown here is derived from an EMBL/GenBank/DDBJ whole genome shotgun (WGS) entry which is preliminary data.</text>
</comment>
<protein>
    <submittedName>
        <fullName evidence="1">Uncharacterized protein</fullName>
    </submittedName>
</protein>